<dbReference type="AlphaFoldDB" id="A0A2N6UI92"/>
<feature type="transmembrane region" description="Helical" evidence="10">
    <location>
        <begin position="416"/>
        <end position="436"/>
    </location>
</feature>
<evidence type="ECO:0000313" key="12">
    <source>
        <dbReference type="Proteomes" id="UP000235658"/>
    </source>
</evidence>
<evidence type="ECO:0000256" key="8">
    <source>
        <dbReference type="ARBA" id="ARBA00023065"/>
    </source>
</evidence>
<evidence type="ECO:0000313" key="11">
    <source>
        <dbReference type="EMBL" id="PMC81254.1"/>
    </source>
</evidence>
<organism evidence="11 12">
    <name type="scientific">Anaerococcus hydrogenalis</name>
    <dbReference type="NCBI Taxonomy" id="33029"/>
    <lineage>
        <taxon>Bacteria</taxon>
        <taxon>Bacillati</taxon>
        <taxon>Bacillota</taxon>
        <taxon>Tissierellia</taxon>
        <taxon>Tissierellales</taxon>
        <taxon>Peptoniphilaceae</taxon>
        <taxon>Anaerococcus</taxon>
    </lineage>
</organism>
<accession>A0A2N6UI92</accession>
<evidence type="ECO:0000256" key="9">
    <source>
        <dbReference type="ARBA" id="ARBA00023136"/>
    </source>
</evidence>
<dbReference type="InterPro" id="IPR003445">
    <property type="entry name" value="Cat_transpt"/>
</dbReference>
<evidence type="ECO:0000256" key="6">
    <source>
        <dbReference type="ARBA" id="ARBA00022958"/>
    </source>
</evidence>
<evidence type="ECO:0000256" key="3">
    <source>
        <dbReference type="ARBA" id="ARBA00022475"/>
    </source>
</evidence>
<feature type="transmembrane region" description="Helical" evidence="10">
    <location>
        <begin position="237"/>
        <end position="258"/>
    </location>
</feature>
<keyword evidence="5 10" id="KW-0812">Transmembrane</keyword>
<evidence type="ECO:0000256" key="5">
    <source>
        <dbReference type="ARBA" id="ARBA00022692"/>
    </source>
</evidence>
<feature type="transmembrane region" description="Helical" evidence="10">
    <location>
        <begin position="25"/>
        <end position="44"/>
    </location>
</feature>
<proteinExistence type="predicted"/>
<evidence type="ECO:0000256" key="2">
    <source>
        <dbReference type="ARBA" id="ARBA00022448"/>
    </source>
</evidence>
<gene>
    <name evidence="11" type="ORF">CJ192_06980</name>
</gene>
<dbReference type="PANTHER" id="PTHR32024">
    <property type="entry name" value="TRK SYSTEM POTASSIUM UPTAKE PROTEIN TRKG-RELATED"/>
    <property type="match status" value="1"/>
</dbReference>
<protein>
    <submittedName>
        <fullName evidence="11">Trk family potassium uptake protein</fullName>
    </submittedName>
</protein>
<evidence type="ECO:0000256" key="4">
    <source>
        <dbReference type="ARBA" id="ARBA00022538"/>
    </source>
</evidence>
<feature type="transmembrane region" description="Helical" evidence="10">
    <location>
        <begin position="171"/>
        <end position="190"/>
    </location>
</feature>
<keyword evidence="4" id="KW-0633">Potassium transport</keyword>
<sequence length="455" mass="50234">MTNIRKNKENFLEKLSDKITSNPPLYLTLGFAILILIGGFILSLPIFTRSGEPTNLIDSIFVAASASCVTGLTTVNTAEHWNSYGHLLILFLIQIGGLGVMTLATLFPLLLRKKIGLKSRQILKEQLNIDTLQGIMKLFRYVLVFTFLVEFLGAFILSLRFVPIFGMAKGWWYSIFHSISAFCNAGFDLLGDSIYPYRNDNLINVTLMSLIVIGGLGFMVTAEFFRKRSFKKLSVHAKLVFIISAFLIVIGTLAFCLIERQVGGVLYKEGFKNSIMQAAFQSISARTAGFYSVKLNQMHDTSVLLLIVLMVIGGSPGSTAGGLKTTTFGVLVLSTISIFKEEDEVTIFKKHIDSKTIRKALAIIMVYLGLIFFVIFILSMSENFKVLDISYEVASAFGTVGASRGITGDFSNLGKILITLSMYLGRIGPMTMAYSIGLKSKTKYIRYPEANISIG</sequence>
<name>A0A2N6UI92_9FIRM</name>
<feature type="transmembrane region" description="Helical" evidence="10">
    <location>
        <begin position="202"/>
        <end position="225"/>
    </location>
</feature>
<dbReference type="EMBL" id="PNHP01000004">
    <property type="protein sequence ID" value="PMC81254.1"/>
    <property type="molecule type" value="Genomic_DNA"/>
</dbReference>
<keyword evidence="8" id="KW-0406">Ion transport</keyword>
<keyword evidence="2" id="KW-0813">Transport</keyword>
<dbReference type="NCBIfam" id="TIGR00933">
    <property type="entry name" value="2a38"/>
    <property type="match status" value="1"/>
</dbReference>
<dbReference type="RefSeq" id="WP_102198280.1">
    <property type="nucleotide sequence ID" value="NZ_PNHP01000004.1"/>
</dbReference>
<keyword evidence="7 10" id="KW-1133">Transmembrane helix</keyword>
<dbReference type="GeneID" id="84578927"/>
<feature type="transmembrane region" description="Helical" evidence="10">
    <location>
        <begin position="138"/>
        <end position="159"/>
    </location>
</feature>
<keyword evidence="3" id="KW-1003">Cell membrane</keyword>
<reference evidence="11 12" key="1">
    <citation type="submission" date="2017-09" db="EMBL/GenBank/DDBJ databases">
        <title>Bacterial strain isolated from the female urinary microbiota.</title>
        <authorList>
            <person name="Thomas-White K."/>
            <person name="Kumar N."/>
            <person name="Forster S."/>
            <person name="Putonti C."/>
            <person name="Lawley T."/>
            <person name="Wolfe A.J."/>
        </authorList>
    </citation>
    <scope>NUCLEOTIDE SEQUENCE [LARGE SCALE GENOMIC DNA]</scope>
    <source>
        <strain evidence="11 12">UMB0204</strain>
    </source>
</reference>
<evidence type="ECO:0000256" key="7">
    <source>
        <dbReference type="ARBA" id="ARBA00022989"/>
    </source>
</evidence>
<dbReference type="Pfam" id="PF02386">
    <property type="entry name" value="TrkH"/>
    <property type="match status" value="1"/>
</dbReference>
<dbReference type="GO" id="GO:0005886">
    <property type="term" value="C:plasma membrane"/>
    <property type="evidence" value="ECO:0007669"/>
    <property type="project" value="UniProtKB-SubCell"/>
</dbReference>
<dbReference type="Proteomes" id="UP000235658">
    <property type="component" value="Unassembled WGS sequence"/>
</dbReference>
<keyword evidence="9 10" id="KW-0472">Membrane</keyword>
<comment type="caution">
    <text evidence="11">The sequence shown here is derived from an EMBL/GenBank/DDBJ whole genome shotgun (WGS) entry which is preliminary data.</text>
</comment>
<keyword evidence="6" id="KW-0630">Potassium</keyword>
<feature type="transmembrane region" description="Helical" evidence="10">
    <location>
        <begin position="360"/>
        <end position="380"/>
    </location>
</feature>
<comment type="subcellular location">
    <subcellularLocation>
        <location evidence="1">Cell membrane</location>
        <topology evidence="1">Multi-pass membrane protein</topology>
    </subcellularLocation>
</comment>
<evidence type="ECO:0000256" key="10">
    <source>
        <dbReference type="SAM" id="Phobius"/>
    </source>
</evidence>
<dbReference type="GO" id="GO:0015379">
    <property type="term" value="F:potassium:chloride symporter activity"/>
    <property type="evidence" value="ECO:0007669"/>
    <property type="project" value="InterPro"/>
</dbReference>
<dbReference type="PANTHER" id="PTHR32024:SF1">
    <property type="entry name" value="KTR SYSTEM POTASSIUM UPTAKE PROTEIN B"/>
    <property type="match status" value="1"/>
</dbReference>
<dbReference type="InterPro" id="IPR004772">
    <property type="entry name" value="TrkH"/>
</dbReference>
<evidence type="ECO:0000256" key="1">
    <source>
        <dbReference type="ARBA" id="ARBA00004651"/>
    </source>
</evidence>
<feature type="transmembrane region" description="Helical" evidence="10">
    <location>
        <begin position="87"/>
        <end position="111"/>
    </location>
</feature>